<gene>
    <name evidence="2" type="primary">Mo01713</name>
    <name evidence="2" type="ORF">E5Q_01713</name>
</gene>
<accession>G7DWW1</accession>
<comment type="caution">
    <text evidence="2">The sequence shown here is derived from an EMBL/GenBank/DDBJ whole genome shotgun (WGS) entry which is preliminary data.</text>
</comment>
<dbReference type="EMBL" id="BABT02000054">
    <property type="protein sequence ID" value="GAA95058.1"/>
    <property type="molecule type" value="Genomic_DNA"/>
</dbReference>
<keyword evidence="3" id="KW-1185">Reference proteome</keyword>
<dbReference type="RefSeq" id="XP_014566698.1">
    <property type="nucleotide sequence ID" value="XM_014711212.1"/>
</dbReference>
<evidence type="ECO:0000313" key="2">
    <source>
        <dbReference type="EMBL" id="GAA95058.1"/>
    </source>
</evidence>
<name>G7DWW1_MIXOS</name>
<dbReference type="InParanoid" id="G7DWW1"/>
<reference evidence="2 3" key="2">
    <citation type="journal article" date="2012" name="Open Biol.">
        <title>Characteristics of nucleosomes and linker DNA regions on the genome of the basidiomycete Mixia osmundae revealed by mono- and dinucleosome mapping.</title>
        <authorList>
            <person name="Nishida H."/>
            <person name="Kondo S."/>
            <person name="Matsumoto T."/>
            <person name="Suzuki Y."/>
            <person name="Yoshikawa H."/>
            <person name="Taylor T.D."/>
            <person name="Sugiyama J."/>
        </authorList>
    </citation>
    <scope>NUCLEOTIDE SEQUENCE [LARGE SCALE GENOMIC DNA]</scope>
    <source>
        <strain evidence="3">CBS 9802 / IAM 14324 / JCM 22182 / KY 12970</strain>
    </source>
</reference>
<reference evidence="2 3" key="1">
    <citation type="journal article" date="2011" name="J. Gen. Appl. Microbiol.">
        <title>Draft genome sequencing of the enigmatic basidiomycete Mixia osmundae.</title>
        <authorList>
            <person name="Nishida H."/>
            <person name="Nagatsuka Y."/>
            <person name="Sugiyama J."/>
        </authorList>
    </citation>
    <scope>NUCLEOTIDE SEQUENCE [LARGE SCALE GENOMIC DNA]</scope>
    <source>
        <strain evidence="3">CBS 9802 / IAM 14324 / JCM 22182 / KY 12970</strain>
    </source>
</reference>
<feature type="signal peptide" evidence="1">
    <location>
        <begin position="1"/>
        <end position="17"/>
    </location>
</feature>
<dbReference type="AlphaFoldDB" id="G7DWW1"/>
<protein>
    <submittedName>
        <fullName evidence="2">Uncharacterized protein</fullName>
    </submittedName>
</protein>
<sequence length="184" mass="20349">MLKRLVLLVAALSSALALPADNAPRAELVVPRSPDSVATIATTSHDERSVLDDPHGIVYHADFQGFDTFGSKIIEIKFDITIDLKTGGTIFSNYAWPVKYRLGTTDTVKSDPTGRTLVACWFLTIVNLLDANVAFCFAYKRGEKNIYAYRYGDMNWHDSEAHVIEVETATMTLNGVAYDNDPTL</sequence>
<keyword evidence="1" id="KW-0732">Signal</keyword>
<dbReference type="RefSeq" id="XP_014564730.1">
    <property type="nucleotide sequence ID" value="XM_014709244.1"/>
</dbReference>
<proteinExistence type="predicted"/>
<dbReference type="Proteomes" id="UP000009131">
    <property type="component" value="Unassembled WGS sequence"/>
</dbReference>
<evidence type="ECO:0000256" key="1">
    <source>
        <dbReference type="SAM" id="SignalP"/>
    </source>
</evidence>
<dbReference type="HOGENOM" id="CLU_1468531_0_0_1"/>
<organism evidence="2 3">
    <name type="scientific">Mixia osmundae (strain CBS 9802 / IAM 14324 / JCM 22182 / KY 12970)</name>
    <dbReference type="NCBI Taxonomy" id="764103"/>
    <lineage>
        <taxon>Eukaryota</taxon>
        <taxon>Fungi</taxon>
        <taxon>Dikarya</taxon>
        <taxon>Basidiomycota</taxon>
        <taxon>Pucciniomycotina</taxon>
        <taxon>Mixiomycetes</taxon>
        <taxon>Mixiales</taxon>
        <taxon>Mixiaceae</taxon>
        <taxon>Mixia</taxon>
    </lineage>
</organism>
<evidence type="ECO:0000313" key="3">
    <source>
        <dbReference type="Proteomes" id="UP000009131"/>
    </source>
</evidence>
<feature type="chain" id="PRO_5009955551" evidence="1">
    <location>
        <begin position="18"/>
        <end position="184"/>
    </location>
</feature>